<name>A0AAW0V8K8_SCYPA</name>
<sequence>MKRKAGMTSRAQSSEDQWKKWRRNSGIRYSGWCAVSQLYFQCGGVDKHRPLEEVLLQTMQNLRFKNAAPRYDCSVYSCCGFPFLHFLLSVHRLRNIIIISSLNASTTRSERLSLRGGAWGTLTAGYTGLPSPRCPLDAVNGVLPDDVFISSSSGRELWDIRVRASSYHSSSVTPWTQRRGFPAANTQGMRLHVQGKRYATYQPPFIVIYL</sequence>
<gene>
    <name evidence="1" type="ORF">O3P69_002370</name>
</gene>
<keyword evidence="2" id="KW-1185">Reference proteome</keyword>
<comment type="caution">
    <text evidence="1">The sequence shown here is derived from an EMBL/GenBank/DDBJ whole genome shotgun (WGS) entry which is preliminary data.</text>
</comment>
<proteinExistence type="predicted"/>
<dbReference type="AlphaFoldDB" id="A0AAW0V8K8"/>
<organism evidence="1 2">
    <name type="scientific">Scylla paramamosain</name>
    <name type="common">Mud crab</name>
    <dbReference type="NCBI Taxonomy" id="85552"/>
    <lineage>
        <taxon>Eukaryota</taxon>
        <taxon>Metazoa</taxon>
        <taxon>Ecdysozoa</taxon>
        <taxon>Arthropoda</taxon>
        <taxon>Crustacea</taxon>
        <taxon>Multicrustacea</taxon>
        <taxon>Malacostraca</taxon>
        <taxon>Eumalacostraca</taxon>
        <taxon>Eucarida</taxon>
        <taxon>Decapoda</taxon>
        <taxon>Pleocyemata</taxon>
        <taxon>Brachyura</taxon>
        <taxon>Eubrachyura</taxon>
        <taxon>Portunoidea</taxon>
        <taxon>Portunidae</taxon>
        <taxon>Portuninae</taxon>
        <taxon>Scylla</taxon>
    </lineage>
</organism>
<dbReference type="Proteomes" id="UP001487740">
    <property type="component" value="Unassembled WGS sequence"/>
</dbReference>
<reference evidence="1 2" key="1">
    <citation type="submission" date="2023-03" db="EMBL/GenBank/DDBJ databases">
        <title>High-quality genome of Scylla paramamosain provides insights in environmental adaptation.</title>
        <authorList>
            <person name="Zhang L."/>
        </authorList>
    </citation>
    <scope>NUCLEOTIDE SEQUENCE [LARGE SCALE GENOMIC DNA]</scope>
    <source>
        <strain evidence="1">LZ_2023a</strain>
        <tissue evidence="1">Muscle</tissue>
    </source>
</reference>
<dbReference type="EMBL" id="JARAKH010000001">
    <property type="protein sequence ID" value="KAK8407777.1"/>
    <property type="molecule type" value="Genomic_DNA"/>
</dbReference>
<protein>
    <submittedName>
        <fullName evidence="1">Uncharacterized protein</fullName>
    </submittedName>
</protein>
<evidence type="ECO:0000313" key="1">
    <source>
        <dbReference type="EMBL" id="KAK8407777.1"/>
    </source>
</evidence>
<evidence type="ECO:0000313" key="2">
    <source>
        <dbReference type="Proteomes" id="UP001487740"/>
    </source>
</evidence>
<accession>A0AAW0V8K8</accession>